<dbReference type="PROSITE" id="PS50181">
    <property type="entry name" value="FBOX"/>
    <property type="match status" value="1"/>
</dbReference>
<name>A0ABC8WC46_9POAL</name>
<protein>
    <recommendedName>
        <fullName evidence="1">F-box domain-containing protein</fullName>
    </recommendedName>
</protein>
<dbReference type="Pfam" id="PF23635">
    <property type="entry name" value="Beta-prop_AT5G49610-like"/>
    <property type="match status" value="1"/>
</dbReference>
<evidence type="ECO:0000313" key="3">
    <source>
        <dbReference type="Proteomes" id="UP001497457"/>
    </source>
</evidence>
<sequence>MEPPPLQKRRRTTAEEPTTIHDMPDDLLRQILLRLDSPLWLVRAACASKPLRRAVIAGGRAFLRLAASIHPPVVVGHYYERSMRPIAFVPSSSPAPAPVDAGRFALKFLPRDVTTTAYWEVSDCHAGLLLLRDGYNYPSNIIVCDPLTRRYQGIPHPPVENLKRVGHAFALLDGDDGDISISSLRVLYHFLEAPHVCVFSTTASGGAGGWRFLSEPPDGGYKHMGHVAGRVDGSLYFGISTGNVKVLDNASWELSEVDLPIGIDTSKPPKRSAFTVVHGAGHGRTSPATTRIVHVHGEDLEVFRRRVSGDEWVLEHSIAKLSEATRGLFGYRPDKRLEWTEVRVISVGNGIAVLSARDRRTDKWLFSVDMDTEEMKVVPKEPYRGIRWTCTYTLPWRQFLRACPC</sequence>
<proteinExistence type="predicted"/>
<evidence type="ECO:0000313" key="2">
    <source>
        <dbReference type="EMBL" id="CAL4905106.1"/>
    </source>
</evidence>
<dbReference type="InterPro" id="IPR056594">
    <property type="entry name" value="AT5G49610-like_b-prop"/>
</dbReference>
<accession>A0ABC8WC46</accession>
<reference evidence="3" key="1">
    <citation type="submission" date="2024-06" db="EMBL/GenBank/DDBJ databases">
        <authorList>
            <person name="Ryan C."/>
        </authorList>
    </citation>
    <scope>NUCLEOTIDE SEQUENCE [LARGE SCALE GENOMIC DNA]</scope>
</reference>
<reference evidence="2 3" key="2">
    <citation type="submission" date="2024-10" db="EMBL/GenBank/DDBJ databases">
        <authorList>
            <person name="Ryan C."/>
        </authorList>
    </citation>
    <scope>NUCLEOTIDE SEQUENCE [LARGE SCALE GENOMIC DNA]</scope>
</reference>
<feature type="domain" description="F-box" evidence="1">
    <location>
        <begin position="17"/>
        <end position="65"/>
    </location>
</feature>
<organism evidence="2 3">
    <name type="scientific">Urochloa decumbens</name>
    <dbReference type="NCBI Taxonomy" id="240449"/>
    <lineage>
        <taxon>Eukaryota</taxon>
        <taxon>Viridiplantae</taxon>
        <taxon>Streptophyta</taxon>
        <taxon>Embryophyta</taxon>
        <taxon>Tracheophyta</taxon>
        <taxon>Spermatophyta</taxon>
        <taxon>Magnoliopsida</taxon>
        <taxon>Liliopsida</taxon>
        <taxon>Poales</taxon>
        <taxon>Poaceae</taxon>
        <taxon>PACMAD clade</taxon>
        <taxon>Panicoideae</taxon>
        <taxon>Panicodae</taxon>
        <taxon>Paniceae</taxon>
        <taxon>Melinidinae</taxon>
        <taxon>Urochloa</taxon>
    </lineage>
</organism>
<gene>
    <name evidence="2" type="ORF">URODEC1_LOCUS11484</name>
</gene>
<evidence type="ECO:0000259" key="1">
    <source>
        <dbReference type="PROSITE" id="PS50181"/>
    </source>
</evidence>
<dbReference type="SUPFAM" id="SSF81383">
    <property type="entry name" value="F-box domain"/>
    <property type="match status" value="1"/>
</dbReference>
<dbReference type="PANTHER" id="PTHR33207">
    <property type="entry name" value="F-BOX DOMAIN CONTAINING PROTEIN-RELATED"/>
    <property type="match status" value="1"/>
</dbReference>
<dbReference type="EMBL" id="OZ075122">
    <property type="protein sequence ID" value="CAL4905106.1"/>
    <property type="molecule type" value="Genomic_DNA"/>
</dbReference>
<dbReference type="InterPro" id="IPR001810">
    <property type="entry name" value="F-box_dom"/>
</dbReference>
<dbReference type="Proteomes" id="UP001497457">
    <property type="component" value="Chromosome 12b"/>
</dbReference>
<dbReference type="AlphaFoldDB" id="A0ABC8WC46"/>
<dbReference type="InterPro" id="IPR036047">
    <property type="entry name" value="F-box-like_dom_sf"/>
</dbReference>
<keyword evidence="3" id="KW-1185">Reference proteome</keyword>